<name>A0ABX0GUI3_9ACTN</name>
<keyword evidence="1" id="KW-0732">Signal</keyword>
<comment type="caution">
    <text evidence="2">The sequence shown here is derived from an EMBL/GenBank/DDBJ whole genome shotgun (WGS) entry which is preliminary data.</text>
</comment>
<feature type="signal peptide" evidence="1">
    <location>
        <begin position="1"/>
        <end position="30"/>
    </location>
</feature>
<proteinExistence type="predicted"/>
<evidence type="ECO:0000313" key="3">
    <source>
        <dbReference type="Proteomes" id="UP000800981"/>
    </source>
</evidence>
<evidence type="ECO:0000256" key="1">
    <source>
        <dbReference type="SAM" id="SignalP"/>
    </source>
</evidence>
<evidence type="ECO:0000313" key="2">
    <source>
        <dbReference type="EMBL" id="NHC12948.1"/>
    </source>
</evidence>
<accession>A0ABX0GUI3</accession>
<protein>
    <submittedName>
        <fullName evidence="2">Uncharacterized protein</fullName>
    </submittedName>
</protein>
<dbReference type="EMBL" id="JAANNP010000001">
    <property type="protein sequence ID" value="NHC12948.1"/>
    <property type="molecule type" value="Genomic_DNA"/>
</dbReference>
<gene>
    <name evidence="2" type="ORF">G9H71_04050</name>
</gene>
<organism evidence="2 3">
    <name type="scientific">Motilibacter deserti</name>
    <dbReference type="NCBI Taxonomy" id="2714956"/>
    <lineage>
        <taxon>Bacteria</taxon>
        <taxon>Bacillati</taxon>
        <taxon>Actinomycetota</taxon>
        <taxon>Actinomycetes</taxon>
        <taxon>Motilibacterales</taxon>
        <taxon>Motilibacteraceae</taxon>
        <taxon>Motilibacter</taxon>
    </lineage>
</organism>
<dbReference type="Proteomes" id="UP000800981">
    <property type="component" value="Unassembled WGS sequence"/>
</dbReference>
<dbReference type="RefSeq" id="WP_166278152.1">
    <property type="nucleotide sequence ID" value="NZ_JAANNP010000001.1"/>
</dbReference>
<dbReference type="PROSITE" id="PS51318">
    <property type="entry name" value="TAT"/>
    <property type="match status" value="1"/>
</dbReference>
<sequence length="394" mass="43589">MHISFSRRPWRAASALVLAAAALVVPAAGAAPASAQDVTTITSNLSYEDSNKTGPIKFSKVEVWRFAPRTFGIWTWANERTVFTDDKGRINTSFPFVKDAIFALRVFATNSAAQVWPNDFLHAQPFWAEPGHGSQPVHLTSTRPNTQLTFNWHFADDWTPQHFNIAETIRLGRDYAAANRGDSDPLPRADVQPTSVTGSYYNPVNSTVVINSGNAFTDFAILHEYTHFLQDKIGSFPWLPAAHDGCITEDVFHNPVNTADHSWMEAFADWFPHAVSRAFRGEHLEGNVNAAGEGTFDEARLEKGNCGPLPASVTGDEVELFLAASLWDLTDDDTNVEPWDRFAARDRSIFQIFDKELDAAAGVGNPTIMTFRKAWNDRGLGSSLDTVLHADHVL</sequence>
<dbReference type="InterPro" id="IPR006311">
    <property type="entry name" value="TAT_signal"/>
</dbReference>
<keyword evidence="3" id="KW-1185">Reference proteome</keyword>
<feature type="chain" id="PRO_5045813892" evidence="1">
    <location>
        <begin position="31"/>
        <end position="394"/>
    </location>
</feature>
<reference evidence="2 3" key="1">
    <citation type="submission" date="2020-03" db="EMBL/GenBank/DDBJ databases">
        <title>Two novel Motilibacter sp.</title>
        <authorList>
            <person name="Liu S."/>
        </authorList>
    </citation>
    <scope>NUCLEOTIDE SEQUENCE [LARGE SCALE GENOMIC DNA]</scope>
    <source>
        <strain evidence="2 3">E257</strain>
    </source>
</reference>